<organism evidence="3 4">
    <name type="scientific">Enterocloster bolteae</name>
    <dbReference type="NCBI Taxonomy" id="208479"/>
    <lineage>
        <taxon>Bacteria</taxon>
        <taxon>Bacillati</taxon>
        <taxon>Bacillota</taxon>
        <taxon>Clostridia</taxon>
        <taxon>Lachnospirales</taxon>
        <taxon>Lachnospiraceae</taxon>
        <taxon>Enterocloster</taxon>
    </lineage>
</organism>
<proteinExistence type="predicted"/>
<sequence length="363" mass="40499">MKQKRAERIMEALKEMGLRQMLIVDPMSIYYLTGVYVEPFERFYALYLREDGKHVYFLNKLFTVPEDVGVEKVWYSDTDPAAEIVAGYLDKESPLGVDKDLKARFLLPLMEMEAAAGFVNSSIAVDRTRGVKDEEEQDKMRTASDINDKAMAVFKTLIHEGVTERQVADQMLKIYMDLGADGFSFEPLVAFGANAADPHHGPDGTVIKPGDSVLFDVGCIKDGYCSDMTRTFYFRKASDEHRRIYEIVRSANETAISKIRPGVPLCELDGAARDLIAEQGYGPFFTHRLGHFIGLGEHEFGDVSSVNTQKAEPGMIFSIEPGIYLPGDTGVRVEDLVLVTEDGCEVLNHYSKEFEIIGSSVTG</sequence>
<keyword evidence="3" id="KW-0645">Protease</keyword>
<dbReference type="Pfam" id="PF00557">
    <property type="entry name" value="Peptidase_M24"/>
    <property type="match status" value="1"/>
</dbReference>
<gene>
    <name evidence="3" type="ORF">DWW02_01745</name>
</gene>
<dbReference type="GO" id="GO:0004177">
    <property type="term" value="F:aminopeptidase activity"/>
    <property type="evidence" value="ECO:0007669"/>
    <property type="project" value="UniProtKB-KW"/>
</dbReference>
<evidence type="ECO:0000259" key="1">
    <source>
        <dbReference type="Pfam" id="PF00557"/>
    </source>
</evidence>
<dbReference type="InterPro" id="IPR001714">
    <property type="entry name" value="Pept_M24_MAP"/>
</dbReference>
<accession>A0A412ZE24</accession>
<dbReference type="GO" id="GO:0008235">
    <property type="term" value="F:metalloexopeptidase activity"/>
    <property type="evidence" value="ECO:0007669"/>
    <property type="project" value="UniProtKB-ARBA"/>
</dbReference>
<protein>
    <submittedName>
        <fullName evidence="3">Aminopeptidase P family protein</fullName>
    </submittedName>
</protein>
<dbReference type="InterPro" id="IPR000587">
    <property type="entry name" value="Creatinase_N"/>
</dbReference>
<dbReference type="RefSeq" id="WP_002568354.1">
    <property type="nucleotide sequence ID" value="NZ_CABKUK010000005.1"/>
</dbReference>
<dbReference type="PANTHER" id="PTHR46112:SF3">
    <property type="entry name" value="AMINOPEPTIDASE YPDF"/>
    <property type="match status" value="1"/>
</dbReference>
<keyword evidence="3" id="KW-0031">Aminopeptidase</keyword>
<dbReference type="SUPFAM" id="SSF53092">
    <property type="entry name" value="Creatinase/prolidase N-terminal domain"/>
    <property type="match status" value="1"/>
</dbReference>
<dbReference type="InterPro" id="IPR050659">
    <property type="entry name" value="Peptidase_M24B"/>
</dbReference>
<dbReference type="EMBL" id="QRZM01000001">
    <property type="protein sequence ID" value="RGV78488.1"/>
    <property type="molecule type" value="Genomic_DNA"/>
</dbReference>
<name>A0A412ZE24_9FIRM</name>
<dbReference type="InterPro" id="IPR036005">
    <property type="entry name" value="Creatinase/aminopeptidase-like"/>
</dbReference>
<comment type="caution">
    <text evidence="3">The sequence shown here is derived from an EMBL/GenBank/DDBJ whole genome shotgun (WGS) entry which is preliminary data.</text>
</comment>
<dbReference type="AlphaFoldDB" id="A0A412ZE24"/>
<dbReference type="PANTHER" id="PTHR46112">
    <property type="entry name" value="AMINOPEPTIDASE"/>
    <property type="match status" value="1"/>
</dbReference>
<feature type="domain" description="Peptidase M24" evidence="1">
    <location>
        <begin position="138"/>
        <end position="341"/>
    </location>
</feature>
<feature type="domain" description="Creatinase N-terminal" evidence="2">
    <location>
        <begin position="5"/>
        <end position="130"/>
    </location>
</feature>
<dbReference type="InterPro" id="IPR000994">
    <property type="entry name" value="Pept_M24"/>
</dbReference>
<keyword evidence="3" id="KW-0378">Hydrolase</keyword>
<dbReference type="Gene3D" id="3.90.230.10">
    <property type="entry name" value="Creatinase/methionine aminopeptidase superfamily"/>
    <property type="match status" value="1"/>
</dbReference>
<evidence type="ECO:0000313" key="4">
    <source>
        <dbReference type="Proteomes" id="UP000284543"/>
    </source>
</evidence>
<dbReference type="PRINTS" id="PR00599">
    <property type="entry name" value="MAPEPTIDASE"/>
</dbReference>
<reference evidence="3 4" key="1">
    <citation type="submission" date="2018-08" db="EMBL/GenBank/DDBJ databases">
        <title>A genome reference for cultivated species of the human gut microbiota.</title>
        <authorList>
            <person name="Zou Y."/>
            <person name="Xue W."/>
            <person name="Luo G."/>
        </authorList>
    </citation>
    <scope>NUCLEOTIDE SEQUENCE [LARGE SCALE GENOMIC DNA]</scope>
    <source>
        <strain evidence="3 4">AF14-18</strain>
    </source>
</reference>
<dbReference type="Pfam" id="PF01321">
    <property type="entry name" value="Creatinase_N"/>
    <property type="match status" value="1"/>
</dbReference>
<dbReference type="CDD" id="cd01092">
    <property type="entry name" value="APP-like"/>
    <property type="match status" value="1"/>
</dbReference>
<dbReference type="KEGG" id="cbol:CGC65_03305"/>
<dbReference type="Gene3D" id="3.40.350.10">
    <property type="entry name" value="Creatinase/prolidase N-terminal domain"/>
    <property type="match status" value="1"/>
</dbReference>
<dbReference type="PROSITE" id="PS00491">
    <property type="entry name" value="PROLINE_PEPTIDASE"/>
    <property type="match status" value="1"/>
</dbReference>
<dbReference type="InterPro" id="IPR029149">
    <property type="entry name" value="Creatin/AminoP/Spt16_N"/>
</dbReference>
<evidence type="ECO:0000259" key="2">
    <source>
        <dbReference type="Pfam" id="PF01321"/>
    </source>
</evidence>
<evidence type="ECO:0000313" key="3">
    <source>
        <dbReference type="EMBL" id="RGV78488.1"/>
    </source>
</evidence>
<dbReference type="InterPro" id="IPR001131">
    <property type="entry name" value="Peptidase_M24B_aminopep-P_CS"/>
</dbReference>
<dbReference type="SUPFAM" id="SSF55920">
    <property type="entry name" value="Creatinase/aminopeptidase"/>
    <property type="match status" value="1"/>
</dbReference>
<dbReference type="Proteomes" id="UP000284543">
    <property type="component" value="Unassembled WGS sequence"/>
</dbReference>